<evidence type="ECO:0000313" key="2">
    <source>
        <dbReference type="Proteomes" id="UP000018679"/>
    </source>
</evidence>
<sequence length="48" mass="4936">MGSHHFCKGNTNMRYNRRAFLGAMAALPAALGAARLASAAPAGEAGYL</sequence>
<name>A0AAI9IZ40_BORPT</name>
<comment type="caution">
    <text evidence="1">The sequence shown here is derived from an EMBL/GenBank/DDBJ whole genome shotgun (WGS) entry which is preliminary data.</text>
</comment>
<dbReference type="PROSITE" id="PS51318">
    <property type="entry name" value="TAT"/>
    <property type="match status" value="1"/>
</dbReference>
<organism evidence="1 2">
    <name type="scientific">Bordetella pertussis CHLA-26</name>
    <dbReference type="NCBI Taxonomy" id="1331284"/>
    <lineage>
        <taxon>Bacteria</taxon>
        <taxon>Pseudomonadati</taxon>
        <taxon>Pseudomonadota</taxon>
        <taxon>Betaproteobacteria</taxon>
        <taxon>Burkholderiales</taxon>
        <taxon>Alcaligenaceae</taxon>
        <taxon>Bordetella</taxon>
    </lineage>
</organism>
<accession>A0AAI9IZ40</accession>
<dbReference type="InterPro" id="IPR006311">
    <property type="entry name" value="TAT_signal"/>
</dbReference>
<reference evidence="1 2" key="1">
    <citation type="journal article" date="2013" name="Genome Announc.">
        <title>Genome Sequences of 28 Bordetella pertussis U.S. Outbreak Strains Dating from 2010 to 2012.</title>
        <authorList>
            <person name="Harvill E.T."/>
            <person name="Goodfield L.L."/>
            <person name="Ivanov Y."/>
            <person name="Meyer J.A."/>
            <person name="Newth C."/>
            <person name="Cassiday P."/>
            <person name="Tondella M.L."/>
            <person name="Liao P."/>
            <person name="Zimmerman J."/>
            <person name="Meert K."/>
            <person name="Wessel D."/>
            <person name="Berger J."/>
            <person name="Dean J.M."/>
            <person name="Holubkov R."/>
            <person name="Burr J."/>
            <person name="Liu T."/>
            <person name="Brinkac L."/>
            <person name="Kim M."/>
            <person name="Losada L."/>
        </authorList>
    </citation>
    <scope>NUCLEOTIDE SEQUENCE [LARGE SCALE GENOMIC DNA]</scope>
    <source>
        <strain evidence="1 2">CHLA-26</strain>
    </source>
</reference>
<dbReference type="AlphaFoldDB" id="A0AAI9IZ40"/>
<dbReference type="EMBL" id="AXSB02000037">
    <property type="protein sequence ID" value="ETH29708.1"/>
    <property type="molecule type" value="Genomic_DNA"/>
</dbReference>
<proteinExistence type="predicted"/>
<protein>
    <recommendedName>
        <fullName evidence="3">Twin-arginine translocation signal domain-containing protein</fullName>
    </recommendedName>
</protein>
<gene>
    <name evidence="1" type="ORF">L566_0597</name>
</gene>
<dbReference type="Proteomes" id="UP000018679">
    <property type="component" value="Unassembled WGS sequence"/>
</dbReference>
<evidence type="ECO:0008006" key="3">
    <source>
        <dbReference type="Google" id="ProtNLM"/>
    </source>
</evidence>
<evidence type="ECO:0000313" key="1">
    <source>
        <dbReference type="EMBL" id="ETH29708.1"/>
    </source>
</evidence>